<gene>
    <name evidence="1" type="ORF">NDU88_002414</name>
</gene>
<protein>
    <submittedName>
        <fullName evidence="1">Uncharacterized protein</fullName>
    </submittedName>
</protein>
<dbReference type="Proteomes" id="UP001066276">
    <property type="component" value="Chromosome 12"/>
</dbReference>
<organism evidence="1 2">
    <name type="scientific">Pleurodeles waltl</name>
    <name type="common">Iberian ribbed newt</name>
    <dbReference type="NCBI Taxonomy" id="8319"/>
    <lineage>
        <taxon>Eukaryota</taxon>
        <taxon>Metazoa</taxon>
        <taxon>Chordata</taxon>
        <taxon>Craniata</taxon>
        <taxon>Vertebrata</taxon>
        <taxon>Euteleostomi</taxon>
        <taxon>Amphibia</taxon>
        <taxon>Batrachia</taxon>
        <taxon>Caudata</taxon>
        <taxon>Salamandroidea</taxon>
        <taxon>Salamandridae</taxon>
        <taxon>Pleurodelinae</taxon>
        <taxon>Pleurodeles</taxon>
    </lineage>
</organism>
<name>A0AAV7KS23_PLEWA</name>
<dbReference type="EMBL" id="JANPWB010000016">
    <property type="protein sequence ID" value="KAJ1082246.1"/>
    <property type="molecule type" value="Genomic_DNA"/>
</dbReference>
<sequence length="171" mass="18586">MLHCSPGPAPRQASRILLWWSGVRESQTRITGTPTNGHSGALVLFWVWAAAPPFSMPPCNLWTQVGYGPGPHLTLAAGTLSGCRGLSRSVVRHGCPVQPPHGWPDLRHQCSRAQRGSLGMQENRGSQRRMTEGSRALLECDCHLNARSHAPSPTVLKLLCRAHPSASSTRF</sequence>
<evidence type="ECO:0000313" key="1">
    <source>
        <dbReference type="EMBL" id="KAJ1082246.1"/>
    </source>
</evidence>
<comment type="caution">
    <text evidence="1">The sequence shown here is derived from an EMBL/GenBank/DDBJ whole genome shotgun (WGS) entry which is preliminary data.</text>
</comment>
<keyword evidence="2" id="KW-1185">Reference proteome</keyword>
<dbReference type="AlphaFoldDB" id="A0AAV7KS23"/>
<accession>A0AAV7KS23</accession>
<evidence type="ECO:0000313" key="2">
    <source>
        <dbReference type="Proteomes" id="UP001066276"/>
    </source>
</evidence>
<reference evidence="1" key="1">
    <citation type="journal article" date="2022" name="bioRxiv">
        <title>Sequencing and chromosome-scale assembly of the giantPleurodeles waltlgenome.</title>
        <authorList>
            <person name="Brown T."/>
            <person name="Elewa A."/>
            <person name="Iarovenko S."/>
            <person name="Subramanian E."/>
            <person name="Araus A.J."/>
            <person name="Petzold A."/>
            <person name="Susuki M."/>
            <person name="Suzuki K.-i.T."/>
            <person name="Hayashi T."/>
            <person name="Toyoda A."/>
            <person name="Oliveira C."/>
            <person name="Osipova E."/>
            <person name="Leigh N.D."/>
            <person name="Simon A."/>
            <person name="Yun M.H."/>
        </authorList>
    </citation>
    <scope>NUCLEOTIDE SEQUENCE</scope>
    <source>
        <strain evidence="1">20211129_DDA</strain>
        <tissue evidence="1">Liver</tissue>
    </source>
</reference>
<proteinExistence type="predicted"/>